<gene>
    <name evidence="5" type="ORF">GCM10011410_14310</name>
</gene>
<dbReference type="Gene3D" id="2.30.40.10">
    <property type="entry name" value="Urease, subunit C, domain 1"/>
    <property type="match status" value="1"/>
</dbReference>
<dbReference type="CDD" id="cd01298">
    <property type="entry name" value="ATZ_TRZ_like"/>
    <property type="match status" value="1"/>
</dbReference>
<dbReference type="InterPro" id="IPR011059">
    <property type="entry name" value="Metal-dep_hydrolase_composite"/>
</dbReference>
<dbReference type="FunFam" id="3.20.20.140:FF:000014">
    <property type="entry name" value="5-methylthioadenosine/S-adenosylhomocysteine deaminase"/>
    <property type="match status" value="1"/>
</dbReference>
<evidence type="ECO:0000259" key="4">
    <source>
        <dbReference type="Pfam" id="PF01979"/>
    </source>
</evidence>
<keyword evidence="2" id="KW-0378">Hydrolase</keyword>
<accession>A0A916XD61</accession>
<reference evidence="5" key="1">
    <citation type="journal article" date="2014" name="Int. J. Syst. Evol. Microbiol.">
        <title>Complete genome sequence of Corynebacterium casei LMG S-19264T (=DSM 44701T), isolated from a smear-ripened cheese.</title>
        <authorList>
            <consortium name="US DOE Joint Genome Institute (JGI-PGF)"/>
            <person name="Walter F."/>
            <person name="Albersmeier A."/>
            <person name="Kalinowski J."/>
            <person name="Ruckert C."/>
        </authorList>
    </citation>
    <scope>NUCLEOTIDE SEQUENCE</scope>
    <source>
        <strain evidence="5">CGMCC 1.15478</strain>
    </source>
</reference>
<reference evidence="5" key="2">
    <citation type="submission" date="2020-09" db="EMBL/GenBank/DDBJ databases">
        <authorList>
            <person name="Sun Q."/>
            <person name="Zhou Y."/>
        </authorList>
    </citation>
    <scope>NUCLEOTIDE SEQUENCE</scope>
    <source>
        <strain evidence="5">CGMCC 1.15478</strain>
    </source>
</reference>
<comment type="caution">
    <text evidence="5">The sequence shown here is derived from an EMBL/GenBank/DDBJ whole genome shotgun (WGS) entry which is preliminary data.</text>
</comment>
<dbReference type="InterPro" id="IPR006680">
    <property type="entry name" value="Amidohydro-rel"/>
</dbReference>
<dbReference type="PANTHER" id="PTHR43794">
    <property type="entry name" value="AMINOHYDROLASE SSNA-RELATED"/>
    <property type="match status" value="1"/>
</dbReference>
<evidence type="ECO:0000256" key="1">
    <source>
        <dbReference type="ARBA" id="ARBA00022723"/>
    </source>
</evidence>
<dbReference type="GO" id="GO:0016814">
    <property type="term" value="F:hydrolase activity, acting on carbon-nitrogen (but not peptide) bonds, in cyclic amidines"/>
    <property type="evidence" value="ECO:0007669"/>
    <property type="project" value="UniProtKB-ARBA"/>
</dbReference>
<dbReference type="EMBL" id="BMJH01000001">
    <property type="protein sequence ID" value="GGC63012.1"/>
    <property type="molecule type" value="Genomic_DNA"/>
</dbReference>
<keyword evidence="1" id="KW-0479">Metal-binding</keyword>
<dbReference type="AlphaFoldDB" id="A0A916XD61"/>
<sequence>MKVIRNAHIVTMDALKREFDGSVVFEGNRIIAVGEEPDDLPEKATIIDGRGCVLTPGLVNTHHHLYQWITRGLAADFELFHWLVTLYPKWKDLTKDTVYTAAIASLSRLAATGCTTTADHHYVFPPTGDRGKRADMLGSEITAAAAVGLRFHPTRGSMDLGRSNGGLPPDQLVEPLRDILTDSEKALTEWHDASPGSMLRIGLAPCSPFSASADLMRETASLARDYGARLHTHLAETQQEVEFCHQNLGGSPLDYVAELGWTGPDVWFAHAVHLEDREIELLAATRTAVAHCPTSNARLGAGIARLRDMVRAGVTVGLGVDGAASNEGTSLIEEVRHALLFARARDGAEALTARQALELATIGGAKVLGRANDIGSIEVGKLADLALWRLDTLPHTGIADPVVALVMGSAPPLERLFVDGRAIVENDHVVTVDVEKAAKVVLTAQLVMARGHGG</sequence>
<evidence type="ECO:0000313" key="6">
    <source>
        <dbReference type="Proteomes" id="UP000641514"/>
    </source>
</evidence>
<dbReference type="Proteomes" id="UP000641514">
    <property type="component" value="Unassembled WGS sequence"/>
</dbReference>
<protein>
    <submittedName>
        <fullName evidence="5">8-oxoguanine deaminase</fullName>
    </submittedName>
</protein>
<dbReference type="Gene3D" id="3.20.20.140">
    <property type="entry name" value="Metal-dependent hydrolases"/>
    <property type="match status" value="1"/>
</dbReference>
<dbReference type="SUPFAM" id="SSF51556">
    <property type="entry name" value="Metallo-dependent hydrolases"/>
    <property type="match status" value="1"/>
</dbReference>
<dbReference type="GO" id="GO:0019239">
    <property type="term" value="F:deaminase activity"/>
    <property type="evidence" value="ECO:0007669"/>
    <property type="project" value="UniProtKB-ARBA"/>
</dbReference>
<keyword evidence="3" id="KW-0862">Zinc</keyword>
<evidence type="ECO:0000256" key="3">
    <source>
        <dbReference type="ARBA" id="ARBA00022833"/>
    </source>
</evidence>
<dbReference type="Pfam" id="PF01979">
    <property type="entry name" value="Amidohydro_1"/>
    <property type="match status" value="1"/>
</dbReference>
<dbReference type="InterPro" id="IPR050287">
    <property type="entry name" value="MTA/SAH_deaminase"/>
</dbReference>
<dbReference type="SUPFAM" id="SSF51338">
    <property type="entry name" value="Composite domain of metallo-dependent hydrolases"/>
    <property type="match status" value="1"/>
</dbReference>
<name>A0A916XD61_9ACTN</name>
<dbReference type="InterPro" id="IPR032466">
    <property type="entry name" value="Metal_Hydrolase"/>
</dbReference>
<organism evidence="5 6">
    <name type="scientific">Hoyosella rhizosphaerae</name>
    <dbReference type="NCBI Taxonomy" id="1755582"/>
    <lineage>
        <taxon>Bacteria</taxon>
        <taxon>Bacillati</taxon>
        <taxon>Actinomycetota</taxon>
        <taxon>Actinomycetes</taxon>
        <taxon>Mycobacteriales</taxon>
        <taxon>Hoyosellaceae</taxon>
        <taxon>Hoyosella</taxon>
    </lineage>
</organism>
<evidence type="ECO:0000256" key="2">
    <source>
        <dbReference type="ARBA" id="ARBA00022801"/>
    </source>
</evidence>
<feature type="domain" description="Amidohydrolase-related" evidence="4">
    <location>
        <begin position="53"/>
        <end position="403"/>
    </location>
</feature>
<evidence type="ECO:0000313" key="5">
    <source>
        <dbReference type="EMBL" id="GGC63012.1"/>
    </source>
</evidence>
<dbReference type="GO" id="GO:0046872">
    <property type="term" value="F:metal ion binding"/>
    <property type="evidence" value="ECO:0007669"/>
    <property type="project" value="UniProtKB-KW"/>
</dbReference>
<proteinExistence type="predicted"/>
<keyword evidence="6" id="KW-1185">Reference proteome</keyword>
<dbReference type="NCBIfam" id="NF006055">
    <property type="entry name" value="PRK08203.1"/>
    <property type="match status" value="1"/>
</dbReference>
<dbReference type="PANTHER" id="PTHR43794:SF11">
    <property type="entry name" value="AMIDOHYDROLASE-RELATED DOMAIN-CONTAINING PROTEIN"/>
    <property type="match status" value="1"/>
</dbReference>